<proteinExistence type="predicted"/>
<accession>A0A8S4SQ35</accession>
<dbReference type="Proteomes" id="UP000838756">
    <property type="component" value="Unassembled WGS sequence"/>
</dbReference>
<protein>
    <submittedName>
        <fullName evidence="2">Jg4473 protein</fullName>
    </submittedName>
</protein>
<dbReference type="EMBL" id="CAKXAJ010026522">
    <property type="protein sequence ID" value="CAH2269443.1"/>
    <property type="molecule type" value="Genomic_DNA"/>
</dbReference>
<comment type="caution">
    <text evidence="2">The sequence shown here is derived from an EMBL/GenBank/DDBJ whole genome shotgun (WGS) entry which is preliminary data.</text>
</comment>
<organism evidence="2 3">
    <name type="scientific">Pararge aegeria aegeria</name>
    <dbReference type="NCBI Taxonomy" id="348720"/>
    <lineage>
        <taxon>Eukaryota</taxon>
        <taxon>Metazoa</taxon>
        <taxon>Ecdysozoa</taxon>
        <taxon>Arthropoda</taxon>
        <taxon>Hexapoda</taxon>
        <taxon>Insecta</taxon>
        <taxon>Pterygota</taxon>
        <taxon>Neoptera</taxon>
        <taxon>Endopterygota</taxon>
        <taxon>Lepidoptera</taxon>
        <taxon>Glossata</taxon>
        <taxon>Ditrysia</taxon>
        <taxon>Papilionoidea</taxon>
        <taxon>Nymphalidae</taxon>
        <taxon>Satyrinae</taxon>
        <taxon>Satyrini</taxon>
        <taxon>Parargina</taxon>
        <taxon>Pararge</taxon>
    </lineage>
</organism>
<evidence type="ECO:0000313" key="3">
    <source>
        <dbReference type="Proteomes" id="UP000838756"/>
    </source>
</evidence>
<name>A0A8S4SQ35_9NEOP</name>
<evidence type="ECO:0000313" key="2">
    <source>
        <dbReference type="EMBL" id="CAH2269443.1"/>
    </source>
</evidence>
<keyword evidence="3" id="KW-1185">Reference proteome</keyword>
<feature type="region of interest" description="Disordered" evidence="1">
    <location>
        <begin position="1"/>
        <end position="20"/>
    </location>
</feature>
<sequence length="71" mass="7744">MTSTAGHRSPVDIDPKSIDPSIHAPSDSFDVVCPPRWGLPNAASTCEDRGFQHPNIYQFSELCALPSFATR</sequence>
<reference evidence="2" key="1">
    <citation type="submission" date="2022-03" db="EMBL/GenBank/DDBJ databases">
        <authorList>
            <person name="Lindestad O."/>
        </authorList>
    </citation>
    <scope>NUCLEOTIDE SEQUENCE</scope>
</reference>
<gene>
    <name evidence="2" type="primary">jg4473</name>
    <name evidence="2" type="ORF">PAEG_LOCUS27662</name>
</gene>
<dbReference type="AlphaFoldDB" id="A0A8S4SQ35"/>
<evidence type="ECO:0000256" key="1">
    <source>
        <dbReference type="SAM" id="MobiDB-lite"/>
    </source>
</evidence>